<protein>
    <submittedName>
        <fullName evidence="1">Uncharacterized protein</fullName>
    </submittedName>
</protein>
<reference evidence="1 2" key="1">
    <citation type="journal article" date="2019" name="Int. J. Syst. Evol. Microbiol.">
        <title>The Global Catalogue of Microorganisms (GCM) 10K type strain sequencing project: providing services to taxonomists for standard genome sequencing and annotation.</title>
        <authorList>
            <consortium name="The Broad Institute Genomics Platform"/>
            <consortium name="The Broad Institute Genome Sequencing Center for Infectious Disease"/>
            <person name="Wu L."/>
            <person name="Ma J."/>
        </authorList>
    </citation>
    <scope>NUCLEOTIDE SEQUENCE [LARGE SCALE GENOMIC DNA]</scope>
    <source>
        <strain evidence="1 2">JCM 11444</strain>
    </source>
</reference>
<dbReference type="Proteomes" id="UP001500418">
    <property type="component" value="Unassembled WGS sequence"/>
</dbReference>
<name>A0ABN1NRU6_9ACTN</name>
<proteinExistence type="predicted"/>
<comment type="caution">
    <text evidence="1">The sequence shown here is derived from an EMBL/GenBank/DDBJ whole genome shotgun (WGS) entry which is preliminary data.</text>
</comment>
<organism evidence="1 2">
    <name type="scientific">Streptomyces rhizosphaericus</name>
    <dbReference type="NCBI Taxonomy" id="114699"/>
    <lineage>
        <taxon>Bacteria</taxon>
        <taxon>Bacillati</taxon>
        <taxon>Actinomycetota</taxon>
        <taxon>Actinomycetes</taxon>
        <taxon>Kitasatosporales</taxon>
        <taxon>Streptomycetaceae</taxon>
        <taxon>Streptomyces</taxon>
        <taxon>Streptomyces violaceusniger group</taxon>
    </lineage>
</organism>
<gene>
    <name evidence="1" type="ORF">GCM10009575_002810</name>
</gene>
<evidence type="ECO:0000313" key="1">
    <source>
        <dbReference type="EMBL" id="GAA0915469.1"/>
    </source>
</evidence>
<sequence>MATPKKNSPSNRASRLHTASYLLSSLITPPLCAKGEEACWRKSDMTLAPRVPPGSDQVPGSRMGLCAARRWRGY</sequence>
<accession>A0ABN1NRU6</accession>
<dbReference type="EMBL" id="BAAAID010000001">
    <property type="protein sequence ID" value="GAA0915469.1"/>
    <property type="molecule type" value="Genomic_DNA"/>
</dbReference>
<keyword evidence="2" id="KW-1185">Reference proteome</keyword>
<evidence type="ECO:0000313" key="2">
    <source>
        <dbReference type="Proteomes" id="UP001500418"/>
    </source>
</evidence>